<dbReference type="InterPro" id="IPR058667">
    <property type="entry name" value="DUF6242_C"/>
</dbReference>
<keyword evidence="1" id="KW-0732">Signal</keyword>
<dbReference type="InParanoid" id="A0A1H9KBT6"/>
<organism evidence="4 5">
    <name type="scientific">Neolewinella agarilytica</name>
    <dbReference type="NCBI Taxonomy" id="478744"/>
    <lineage>
        <taxon>Bacteria</taxon>
        <taxon>Pseudomonadati</taxon>
        <taxon>Bacteroidota</taxon>
        <taxon>Saprospiria</taxon>
        <taxon>Saprospirales</taxon>
        <taxon>Lewinellaceae</taxon>
        <taxon>Neolewinella</taxon>
    </lineage>
</organism>
<dbReference type="RefSeq" id="WP_090170673.1">
    <property type="nucleotide sequence ID" value="NZ_FOFB01000020.1"/>
</dbReference>
<name>A0A1H9KBT6_9BACT</name>
<evidence type="ECO:0000313" key="5">
    <source>
        <dbReference type="Proteomes" id="UP000199021"/>
    </source>
</evidence>
<feature type="signal peptide" evidence="1">
    <location>
        <begin position="1"/>
        <end position="25"/>
    </location>
</feature>
<reference evidence="5" key="1">
    <citation type="submission" date="2016-10" db="EMBL/GenBank/DDBJ databases">
        <authorList>
            <person name="Varghese N."/>
            <person name="Submissions S."/>
        </authorList>
    </citation>
    <scope>NUCLEOTIDE SEQUENCE [LARGE SCALE GENOMIC DNA]</scope>
    <source>
        <strain evidence="5">DSM 24740</strain>
    </source>
</reference>
<dbReference type="PANTHER" id="PTHR47199">
    <property type="entry name" value="PHOTOSYSTEM II STABILITY/ASSEMBLY FACTOR HCF136, CHLOROPLASTIC"/>
    <property type="match status" value="1"/>
</dbReference>
<proteinExistence type="predicted"/>
<dbReference type="EMBL" id="FOFB01000020">
    <property type="protein sequence ID" value="SEQ96569.1"/>
    <property type="molecule type" value="Genomic_DNA"/>
</dbReference>
<feature type="domain" description="Secretion system C-terminal sorting" evidence="2">
    <location>
        <begin position="623"/>
        <end position="689"/>
    </location>
</feature>
<sequence>MFKFHPTLFTLLLSTFLCTCVSAQTADLVFPDNIDQYENFNSLYIAAEGRGFATGQCGSLLRTTNDGASFQALPPLLTNISYTKVSCLPATNCQTVFLTTNRGVYRSTDAGSTWRQVSSRNFSEYNYELQGHLFGYTYRRTQLLHSTDEGATWTELSLPVEMYSELFPVSANEWYYFGENKLFKTTDAGLNWETAFTFPTTNNINGGFRDDDGNFYASFGPDFYESTDDGNNFTLQSSTQRLYSTISEIWRGQGDSIHIISFKGFRFSTVDNGVNWTNKNPVTFQSYNSYTRAEGRFFAAAEGLTLVTADDDWNDQQLLLTEKVPEFDNIQFADEQSAYAYETQNGDVYKSENGGASWAITANLGSSTEGRLKVTNNKHVYAFGREFTLQRSEDGARTFEEPRFVRQAGIGGTRVAFSPLPGGGIIALISGKTVRSDGNSVTAEYTNSLNINGGSWDMTMITDDFGFVHRTPREPFYRTVDGGATWQEVASPGTSGLFYSYFYFSDADNGYVGGGNNSTYRTADGGLTWTLDESLPRTYGIFKIEDDLFAIDRQTLYRSVDNGEFWDREDEINCSGINLATIQPGTDKIFYTMPGAIGSFDPQEILSPVEEISPLQGSLRAIPNPSSGAFRLELPAGGLDLAQVSVFDLTGRQILTKQLTGSATADVDLTGRPAGVYVARIRSSAGKILTTRLVKR</sequence>
<dbReference type="CDD" id="cd15482">
    <property type="entry name" value="Sialidase_non-viral"/>
    <property type="match status" value="1"/>
</dbReference>
<dbReference type="Pfam" id="PF18962">
    <property type="entry name" value="Por_Secre_tail"/>
    <property type="match status" value="1"/>
</dbReference>
<dbReference type="InterPro" id="IPR036278">
    <property type="entry name" value="Sialidase_sf"/>
</dbReference>
<gene>
    <name evidence="4" type="ORF">SAMN05444359_12037</name>
</gene>
<evidence type="ECO:0000259" key="3">
    <source>
        <dbReference type="Pfam" id="PF25852"/>
    </source>
</evidence>
<feature type="domain" description="DUF6242" evidence="3">
    <location>
        <begin position="59"/>
        <end position="171"/>
    </location>
</feature>
<dbReference type="NCBIfam" id="TIGR04183">
    <property type="entry name" value="Por_Secre_tail"/>
    <property type="match status" value="1"/>
</dbReference>
<evidence type="ECO:0000256" key="1">
    <source>
        <dbReference type="SAM" id="SignalP"/>
    </source>
</evidence>
<evidence type="ECO:0000259" key="2">
    <source>
        <dbReference type="Pfam" id="PF18962"/>
    </source>
</evidence>
<dbReference type="Proteomes" id="UP000199021">
    <property type="component" value="Unassembled WGS sequence"/>
</dbReference>
<dbReference type="SUPFAM" id="SSF50939">
    <property type="entry name" value="Sialidases"/>
    <property type="match status" value="1"/>
</dbReference>
<dbReference type="InterPro" id="IPR015943">
    <property type="entry name" value="WD40/YVTN_repeat-like_dom_sf"/>
</dbReference>
<keyword evidence="5" id="KW-1185">Reference proteome</keyword>
<feature type="chain" id="PRO_5011726616" evidence="1">
    <location>
        <begin position="26"/>
        <end position="696"/>
    </location>
</feature>
<dbReference type="SUPFAM" id="SSF110296">
    <property type="entry name" value="Oligoxyloglucan reducing end-specific cellobiohydrolase"/>
    <property type="match status" value="1"/>
</dbReference>
<accession>A0A1H9KBT6</accession>
<dbReference type="PANTHER" id="PTHR47199:SF2">
    <property type="entry name" value="PHOTOSYSTEM II STABILITY_ASSEMBLY FACTOR HCF136, CHLOROPLASTIC"/>
    <property type="match status" value="1"/>
</dbReference>
<evidence type="ECO:0000313" key="4">
    <source>
        <dbReference type="EMBL" id="SEQ96569.1"/>
    </source>
</evidence>
<dbReference type="STRING" id="478744.SAMN05444359_12037"/>
<dbReference type="OrthoDB" id="9757809at2"/>
<dbReference type="InterPro" id="IPR026444">
    <property type="entry name" value="Secre_tail"/>
</dbReference>
<dbReference type="Pfam" id="PF25852">
    <property type="entry name" value="DUF6242_C"/>
    <property type="match status" value="1"/>
</dbReference>
<protein>
    <submittedName>
        <fullName evidence="4">Por secretion system C-terminal sorting domain-containing protein</fullName>
    </submittedName>
</protein>
<dbReference type="AlphaFoldDB" id="A0A1H9KBT6"/>
<dbReference type="Gene3D" id="2.130.10.10">
    <property type="entry name" value="YVTN repeat-like/Quinoprotein amine dehydrogenase"/>
    <property type="match status" value="4"/>
</dbReference>